<protein>
    <submittedName>
        <fullName evidence="6">RNA polymerase sigma-70 factor (ECF subfamily)</fullName>
    </submittedName>
</protein>
<dbReference type="SUPFAM" id="SSF88659">
    <property type="entry name" value="Sigma3 and sigma4 domains of RNA polymerase sigma factors"/>
    <property type="match status" value="1"/>
</dbReference>
<dbReference type="SUPFAM" id="SSF88946">
    <property type="entry name" value="Sigma2 domain of RNA polymerase sigma factors"/>
    <property type="match status" value="1"/>
</dbReference>
<feature type="domain" description="RNA polymerase sigma factor 70 region 4 type 2" evidence="5">
    <location>
        <begin position="143"/>
        <end position="195"/>
    </location>
</feature>
<dbReference type="Pfam" id="PF08281">
    <property type="entry name" value="Sigma70_r4_2"/>
    <property type="match status" value="1"/>
</dbReference>
<evidence type="ECO:0000256" key="1">
    <source>
        <dbReference type="ARBA" id="ARBA00010641"/>
    </source>
</evidence>
<dbReference type="InterPro" id="IPR039425">
    <property type="entry name" value="RNA_pol_sigma-70-like"/>
</dbReference>
<dbReference type="InterPro" id="IPR013325">
    <property type="entry name" value="RNA_pol_sigma_r2"/>
</dbReference>
<reference evidence="6 7" key="1">
    <citation type="submission" date="2018-06" db="EMBL/GenBank/DDBJ databases">
        <title>Genomic Encyclopedia of Archaeal and Bacterial Type Strains, Phase II (KMG-II): from individual species to whole genera.</title>
        <authorList>
            <person name="Goeker M."/>
        </authorList>
    </citation>
    <scope>NUCLEOTIDE SEQUENCE [LARGE SCALE GENOMIC DNA]</scope>
    <source>
        <strain evidence="6 7">DSM 14825</strain>
    </source>
</reference>
<keyword evidence="4" id="KW-0804">Transcription</keyword>
<comment type="caution">
    <text evidence="6">The sequence shown here is derived from an EMBL/GenBank/DDBJ whole genome shotgun (WGS) entry which is preliminary data.</text>
</comment>
<dbReference type="InterPro" id="IPR013249">
    <property type="entry name" value="RNA_pol_sigma70_r4_t2"/>
</dbReference>
<proteinExistence type="inferred from homology"/>
<dbReference type="InterPro" id="IPR036388">
    <property type="entry name" value="WH-like_DNA-bd_sf"/>
</dbReference>
<dbReference type="PANTHER" id="PTHR43133:SF46">
    <property type="entry name" value="RNA POLYMERASE SIGMA-70 FACTOR ECF SUBFAMILY"/>
    <property type="match status" value="1"/>
</dbReference>
<dbReference type="STRING" id="188932.AY601_2064"/>
<dbReference type="EMBL" id="QLLR01000046">
    <property type="protein sequence ID" value="RAJ20884.1"/>
    <property type="molecule type" value="Genomic_DNA"/>
</dbReference>
<dbReference type="NCBIfam" id="TIGR02937">
    <property type="entry name" value="sigma70-ECF"/>
    <property type="match status" value="1"/>
</dbReference>
<accession>A0A327RYN4</accession>
<dbReference type="GO" id="GO:0003677">
    <property type="term" value="F:DNA binding"/>
    <property type="evidence" value="ECO:0007669"/>
    <property type="project" value="InterPro"/>
</dbReference>
<dbReference type="AlphaFoldDB" id="A0A327RYN4"/>
<evidence type="ECO:0000256" key="3">
    <source>
        <dbReference type="ARBA" id="ARBA00023082"/>
    </source>
</evidence>
<keyword evidence="2" id="KW-0805">Transcription regulation</keyword>
<name>A0A327RYN4_9SPHI</name>
<evidence type="ECO:0000259" key="5">
    <source>
        <dbReference type="Pfam" id="PF08281"/>
    </source>
</evidence>
<dbReference type="Proteomes" id="UP000249754">
    <property type="component" value="Unassembled WGS sequence"/>
</dbReference>
<dbReference type="CDD" id="cd06171">
    <property type="entry name" value="Sigma70_r4"/>
    <property type="match status" value="1"/>
</dbReference>
<dbReference type="InterPro" id="IPR013324">
    <property type="entry name" value="RNA_pol_sigma_r3/r4-like"/>
</dbReference>
<dbReference type="GO" id="GO:0006352">
    <property type="term" value="P:DNA-templated transcription initiation"/>
    <property type="evidence" value="ECO:0007669"/>
    <property type="project" value="InterPro"/>
</dbReference>
<organism evidence="6 7">
    <name type="scientific">Pedobacter cryoconitis</name>
    <dbReference type="NCBI Taxonomy" id="188932"/>
    <lineage>
        <taxon>Bacteria</taxon>
        <taxon>Pseudomonadati</taxon>
        <taxon>Bacteroidota</taxon>
        <taxon>Sphingobacteriia</taxon>
        <taxon>Sphingobacteriales</taxon>
        <taxon>Sphingobacteriaceae</taxon>
        <taxon>Pedobacter</taxon>
    </lineage>
</organism>
<evidence type="ECO:0000313" key="6">
    <source>
        <dbReference type="EMBL" id="RAJ20884.1"/>
    </source>
</evidence>
<evidence type="ECO:0000313" key="7">
    <source>
        <dbReference type="Proteomes" id="UP000249754"/>
    </source>
</evidence>
<dbReference type="InterPro" id="IPR014284">
    <property type="entry name" value="RNA_pol_sigma-70_dom"/>
</dbReference>
<evidence type="ECO:0000256" key="4">
    <source>
        <dbReference type="ARBA" id="ARBA00023163"/>
    </source>
</evidence>
<dbReference type="Gene3D" id="1.10.1740.10">
    <property type="match status" value="1"/>
</dbReference>
<dbReference type="PANTHER" id="PTHR43133">
    <property type="entry name" value="RNA POLYMERASE ECF-TYPE SIGMA FACTO"/>
    <property type="match status" value="1"/>
</dbReference>
<gene>
    <name evidence="6" type="ORF">LY11_05086</name>
</gene>
<sequence>MPPFKLNIPVTLDPYLYLAMKTHNYNVFSDEELLALLHQDDTLSLQIIFSRYYAPLTQFSTIFTKDNTISEVLISDLFMNLWDNRKQLQIRLLKPYLFQAAKNLSLNHLKKHKPLLEPLENHETLLSGHLTPFEILTNRESQQRILSLINLLPERQREVLLMSRIEQIDKTNIAPLLGITVRTVETTLYQAIKSLRTLLSTSEKKK</sequence>
<dbReference type="Gene3D" id="1.10.10.10">
    <property type="entry name" value="Winged helix-like DNA-binding domain superfamily/Winged helix DNA-binding domain"/>
    <property type="match status" value="1"/>
</dbReference>
<keyword evidence="3" id="KW-0731">Sigma factor</keyword>
<evidence type="ECO:0000256" key="2">
    <source>
        <dbReference type="ARBA" id="ARBA00023015"/>
    </source>
</evidence>
<dbReference type="GO" id="GO:0016987">
    <property type="term" value="F:sigma factor activity"/>
    <property type="evidence" value="ECO:0007669"/>
    <property type="project" value="UniProtKB-KW"/>
</dbReference>
<comment type="similarity">
    <text evidence="1">Belongs to the sigma-70 factor family. ECF subfamily.</text>
</comment>